<dbReference type="PROSITE" id="PS50228">
    <property type="entry name" value="SUEL_LECTIN"/>
    <property type="match status" value="1"/>
</dbReference>
<keyword evidence="12" id="KW-0675">Receptor</keyword>
<keyword evidence="11" id="KW-1015">Disulfide bond</keyword>
<dbReference type="InterPro" id="IPR001879">
    <property type="entry name" value="GPCR_2_extracellular_dom"/>
</dbReference>
<dbReference type="InterPro" id="IPR036445">
    <property type="entry name" value="GPCR_2_extracell_dom_sf"/>
</dbReference>
<evidence type="ECO:0000256" key="7">
    <source>
        <dbReference type="ARBA" id="ARBA00022734"/>
    </source>
</evidence>
<keyword evidence="7" id="KW-0430">Lectin</keyword>
<feature type="compositionally biased region" description="Basic and acidic residues" evidence="15">
    <location>
        <begin position="887"/>
        <end position="896"/>
    </location>
</feature>
<feature type="domain" description="SUEL-type lectin" evidence="20">
    <location>
        <begin position="68"/>
        <end position="157"/>
    </location>
</feature>
<evidence type="ECO:0000256" key="4">
    <source>
        <dbReference type="ARBA" id="ARBA00022553"/>
    </source>
</evidence>
<feature type="region of interest" description="Disordered" evidence="15">
    <location>
        <begin position="870"/>
        <end position="969"/>
    </location>
</feature>
<dbReference type="Gene3D" id="1.25.40.610">
    <property type="match status" value="1"/>
</dbReference>
<dbReference type="Gene3D" id="1.20.1070.10">
    <property type="entry name" value="Rhodopsin 7-helix transmembrane proteins"/>
    <property type="match status" value="2"/>
</dbReference>
<dbReference type="Gene3D" id="3.10.100.10">
    <property type="entry name" value="Mannose-Binding Protein A, subunit A"/>
    <property type="match status" value="1"/>
</dbReference>
<dbReference type="PANTHER" id="PTHR12011:SF347">
    <property type="entry name" value="FI21270P1-RELATED"/>
    <property type="match status" value="1"/>
</dbReference>
<dbReference type="PROSITE" id="PS50221">
    <property type="entry name" value="GAIN_B"/>
    <property type="match status" value="1"/>
</dbReference>
<evidence type="ECO:0000259" key="17">
    <source>
        <dbReference type="PROSITE" id="PS50041"/>
    </source>
</evidence>
<dbReference type="InterPro" id="IPR000922">
    <property type="entry name" value="Lectin_gal-bd_dom"/>
</dbReference>
<name>A0ABM1EUY8_PRICU</name>
<evidence type="ECO:0000256" key="13">
    <source>
        <dbReference type="ARBA" id="ARBA00023180"/>
    </source>
</evidence>
<evidence type="ECO:0000256" key="9">
    <source>
        <dbReference type="ARBA" id="ARBA00023040"/>
    </source>
</evidence>
<feature type="compositionally biased region" description="Basic and acidic residues" evidence="15">
    <location>
        <begin position="958"/>
        <end position="969"/>
    </location>
</feature>
<evidence type="ECO:0000256" key="1">
    <source>
        <dbReference type="ARBA" id="ARBA00004651"/>
    </source>
</evidence>
<feature type="transmembrane region" description="Helical" evidence="16">
    <location>
        <begin position="636"/>
        <end position="659"/>
    </location>
</feature>
<evidence type="ECO:0000256" key="10">
    <source>
        <dbReference type="ARBA" id="ARBA00023136"/>
    </source>
</evidence>
<dbReference type="InterPro" id="IPR016186">
    <property type="entry name" value="C-type_lectin-like/link_sf"/>
</dbReference>
<dbReference type="Gene3D" id="2.60.220.50">
    <property type="match status" value="2"/>
</dbReference>
<dbReference type="Pfam" id="PF00059">
    <property type="entry name" value="Lectin_C"/>
    <property type="match status" value="1"/>
</dbReference>
<dbReference type="Gene3D" id="2.60.120.740">
    <property type="match status" value="1"/>
</dbReference>
<dbReference type="InterPro" id="IPR001304">
    <property type="entry name" value="C-type_lectin-like"/>
</dbReference>
<dbReference type="PROSITE" id="PS50227">
    <property type="entry name" value="G_PROTEIN_RECEP_F2_3"/>
    <property type="match status" value="1"/>
</dbReference>
<evidence type="ECO:0000259" key="18">
    <source>
        <dbReference type="PROSITE" id="PS50221"/>
    </source>
</evidence>
<dbReference type="RefSeq" id="XP_014676009.1">
    <property type="nucleotide sequence ID" value="XM_014820523.1"/>
</dbReference>
<evidence type="ECO:0000256" key="5">
    <source>
        <dbReference type="ARBA" id="ARBA00022692"/>
    </source>
</evidence>
<evidence type="ECO:0000256" key="2">
    <source>
        <dbReference type="ARBA" id="ARBA00010933"/>
    </source>
</evidence>
<dbReference type="InterPro" id="IPR017983">
    <property type="entry name" value="GPCR_2_secretin-like_CS"/>
</dbReference>
<keyword evidence="6" id="KW-0732">Signal</keyword>
<gene>
    <name evidence="23" type="primary">LOC106815992</name>
</gene>
<keyword evidence="8 16" id="KW-1133">Transmembrane helix</keyword>
<feature type="domain" description="GAIN-B" evidence="18">
    <location>
        <begin position="445"/>
        <end position="622"/>
    </location>
</feature>
<feature type="transmembrane region" description="Helical" evidence="16">
    <location>
        <begin position="792"/>
        <end position="809"/>
    </location>
</feature>
<dbReference type="SMART" id="SM00303">
    <property type="entry name" value="GPS"/>
    <property type="match status" value="1"/>
</dbReference>
<keyword evidence="4" id="KW-0597">Phosphoprotein</keyword>
<dbReference type="CDD" id="cd00054">
    <property type="entry name" value="EGF_CA"/>
    <property type="match status" value="1"/>
</dbReference>
<organism evidence="22 23">
    <name type="scientific">Priapulus caudatus</name>
    <name type="common">Priapulid worm</name>
    <dbReference type="NCBI Taxonomy" id="37621"/>
    <lineage>
        <taxon>Eukaryota</taxon>
        <taxon>Metazoa</taxon>
        <taxon>Ecdysozoa</taxon>
        <taxon>Scalidophora</taxon>
        <taxon>Priapulida</taxon>
        <taxon>Priapulimorpha</taxon>
        <taxon>Priapulimorphida</taxon>
        <taxon>Priapulidae</taxon>
        <taxon>Priapulus</taxon>
    </lineage>
</organism>
<dbReference type="InterPro" id="IPR016187">
    <property type="entry name" value="CTDL_fold"/>
</dbReference>
<dbReference type="InterPro" id="IPR000832">
    <property type="entry name" value="GPCR_2_secretin-like"/>
</dbReference>
<keyword evidence="3" id="KW-1003">Cell membrane</keyword>
<keyword evidence="22" id="KW-1185">Reference proteome</keyword>
<evidence type="ECO:0000256" key="14">
    <source>
        <dbReference type="ARBA" id="ARBA00023224"/>
    </source>
</evidence>
<evidence type="ECO:0000256" key="11">
    <source>
        <dbReference type="ARBA" id="ARBA00023157"/>
    </source>
</evidence>
<keyword evidence="9" id="KW-0297">G-protein coupled receptor</keyword>
<dbReference type="CDD" id="cd22840">
    <property type="entry name" value="Gal_Rha_Lectin_LAT2"/>
    <property type="match status" value="1"/>
</dbReference>
<protein>
    <submittedName>
        <fullName evidence="23">Latrophilin-3-like</fullName>
    </submittedName>
</protein>
<dbReference type="InterPro" id="IPR000742">
    <property type="entry name" value="EGF"/>
</dbReference>
<dbReference type="InterPro" id="IPR046338">
    <property type="entry name" value="GAIN_dom_sf"/>
</dbReference>
<feature type="transmembrane region" description="Helical" evidence="16">
    <location>
        <begin position="815"/>
        <end position="838"/>
    </location>
</feature>
<dbReference type="InterPro" id="IPR000203">
    <property type="entry name" value="GPS"/>
</dbReference>
<dbReference type="PRINTS" id="PR00249">
    <property type="entry name" value="GPCRSECRETIN"/>
</dbReference>
<dbReference type="SUPFAM" id="SSF56436">
    <property type="entry name" value="C-type lectin-like"/>
    <property type="match status" value="1"/>
</dbReference>
<dbReference type="CDD" id="cd00037">
    <property type="entry name" value="CLECT"/>
    <property type="match status" value="1"/>
</dbReference>
<dbReference type="SMART" id="SM00034">
    <property type="entry name" value="CLECT"/>
    <property type="match status" value="1"/>
</dbReference>
<dbReference type="InterPro" id="IPR032471">
    <property type="entry name" value="AGRL2-4_GAIN_subdom_A"/>
</dbReference>
<dbReference type="Pfam" id="PF02140">
    <property type="entry name" value="SUEL_Lectin"/>
    <property type="match status" value="1"/>
</dbReference>
<dbReference type="Proteomes" id="UP000695022">
    <property type="component" value="Unplaced"/>
</dbReference>
<feature type="transmembrane region" description="Helical" evidence="16">
    <location>
        <begin position="732"/>
        <end position="759"/>
    </location>
</feature>
<keyword evidence="5 16" id="KW-0812">Transmembrane</keyword>
<dbReference type="PROSITE" id="PS00650">
    <property type="entry name" value="G_PROTEIN_RECEP_F2_2"/>
    <property type="match status" value="1"/>
</dbReference>
<dbReference type="PROSITE" id="PS01186">
    <property type="entry name" value="EGF_2"/>
    <property type="match status" value="1"/>
</dbReference>
<dbReference type="GeneID" id="106815992"/>
<evidence type="ECO:0000313" key="23">
    <source>
        <dbReference type="RefSeq" id="XP_014676009.1"/>
    </source>
</evidence>
<evidence type="ECO:0000259" key="19">
    <source>
        <dbReference type="PROSITE" id="PS50227"/>
    </source>
</evidence>
<feature type="domain" description="G-protein coupled receptors family 2 profile 2" evidence="21">
    <location>
        <begin position="702"/>
        <end position="839"/>
    </location>
</feature>
<keyword evidence="10 16" id="KW-0472">Membrane</keyword>
<feature type="domain" description="C-type lectin" evidence="17">
    <location>
        <begin position="170"/>
        <end position="298"/>
    </location>
</feature>
<dbReference type="PROSITE" id="PS00022">
    <property type="entry name" value="EGF_1"/>
    <property type="match status" value="1"/>
</dbReference>
<proteinExistence type="inferred from homology"/>
<evidence type="ECO:0000256" key="3">
    <source>
        <dbReference type="ARBA" id="ARBA00022475"/>
    </source>
</evidence>
<dbReference type="InterPro" id="IPR017981">
    <property type="entry name" value="GPCR_2-like_7TM"/>
</dbReference>
<dbReference type="Gene3D" id="4.10.1240.10">
    <property type="entry name" value="GPCR, family 2, extracellular hormone receptor domain"/>
    <property type="match status" value="1"/>
</dbReference>
<accession>A0ABM1EUY8</accession>
<dbReference type="Pfam" id="PF16489">
    <property type="entry name" value="GAIN"/>
    <property type="match status" value="1"/>
</dbReference>
<dbReference type="InterPro" id="IPR043159">
    <property type="entry name" value="Lectin_gal-bd_sf"/>
</dbReference>
<evidence type="ECO:0000259" key="20">
    <source>
        <dbReference type="PROSITE" id="PS50228"/>
    </source>
</evidence>
<dbReference type="Pfam" id="PF02793">
    <property type="entry name" value="HRM"/>
    <property type="match status" value="1"/>
</dbReference>
<dbReference type="PANTHER" id="PTHR12011">
    <property type="entry name" value="ADHESION G-PROTEIN COUPLED RECEPTOR"/>
    <property type="match status" value="1"/>
</dbReference>
<dbReference type="SMART" id="SM00008">
    <property type="entry name" value="HormR"/>
    <property type="match status" value="1"/>
</dbReference>
<comment type="subcellular location">
    <subcellularLocation>
        <location evidence="1">Cell membrane</location>
        <topology evidence="1">Multi-pass membrane protein</topology>
    </subcellularLocation>
</comment>
<keyword evidence="14" id="KW-0807">Transducer</keyword>
<reference evidence="23" key="1">
    <citation type="submission" date="2025-08" db="UniProtKB">
        <authorList>
            <consortium name="RefSeq"/>
        </authorList>
    </citation>
    <scope>IDENTIFICATION</scope>
</reference>
<evidence type="ECO:0000259" key="21">
    <source>
        <dbReference type="PROSITE" id="PS50261"/>
    </source>
</evidence>
<feature type="domain" description="G-protein coupled receptors family 2 profile 1" evidence="19">
    <location>
        <begin position="296"/>
        <end position="382"/>
    </location>
</feature>
<dbReference type="InterPro" id="IPR057244">
    <property type="entry name" value="GAIN_B"/>
</dbReference>
<evidence type="ECO:0000256" key="6">
    <source>
        <dbReference type="ARBA" id="ARBA00022729"/>
    </source>
</evidence>
<evidence type="ECO:0000256" key="16">
    <source>
        <dbReference type="SAM" id="Phobius"/>
    </source>
</evidence>
<comment type="similarity">
    <text evidence="2">Belongs to the G-protein coupled receptor 2 family. LN-TM7 subfamily.</text>
</comment>
<feature type="compositionally biased region" description="Low complexity" evidence="15">
    <location>
        <begin position="870"/>
        <end position="886"/>
    </location>
</feature>
<evidence type="ECO:0000256" key="8">
    <source>
        <dbReference type="ARBA" id="ARBA00022989"/>
    </source>
</evidence>
<evidence type="ECO:0000256" key="12">
    <source>
        <dbReference type="ARBA" id="ARBA00023170"/>
    </source>
</evidence>
<feature type="compositionally biased region" description="Polar residues" evidence="15">
    <location>
        <begin position="916"/>
        <end position="931"/>
    </location>
</feature>
<evidence type="ECO:0000256" key="15">
    <source>
        <dbReference type="SAM" id="MobiDB-lite"/>
    </source>
</evidence>
<dbReference type="Pfam" id="PF00002">
    <property type="entry name" value="7tm_2"/>
    <property type="match status" value="2"/>
</dbReference>
<evidence type="ECO:0000313" key="22">
    <source>
        <dbReference type="Proteomes" id="UP000695022"/>
    </source>
</evidence>
<dbReference type="PROSITE" id="PS50261">
    <property type="entry name" value="G_PROTEIN_RECEP_F2_4"/>
    <property type="match status" value="1"/>
</dbReference>
<keyword evidence="13" id="KW-0325">Glycoprotein</keyword>
<dbReference type="Pfam" id="PF01825">
    <property type="entry name" value="GPS"/>
    <property type="match status" value="1"/>
</dbReference>
<feature type="transmembrane region" description="Helical" evidence="16">
    <location>
        <begin position="671"/>
        <end position="688"/>
    </location>
</feature>
<sequence>MSKSSDLQYVRAKACNAANAFICATLEPNALATADTYSYQCLCPVGYRGLHCEQPHEDEPGSPSNHVFCENQKFSIYCSGAMHLSFDYAAYGYIGTTTSCQSYVSYSDCLAYNSLSLIRQRCQGRKLCEFRTIVSEWFDYDPCPDTFKHIMMRFQCRNDVKKCPDGSSHFAENCYQVVTNATKTWSEARYHCQNTGGDLVSINSDNEEAFLLELAKSVLGDYPLDMYFWTALKRTKKGITNYKWVDGAASNYTNWKPYWIDYNGDEACMFLLAFEKLGQYRFYWDSGDCALKHHFICRFPPHAISQPQLTIPPKPESTTPDPTQMCDEVEVRGIVWPATPFGEVAVQPCPDGVVGYATWTCDNVTEMFTPEDPDLSLCKHAWVDVIDSMIEDGDDAATITGLLAESTASGSSLYGGDVLACVDYLGQLSAIQSQQVAPLPEEEQKPAMLIFSEVLCNVSSNLLFEEQNPAWTDIPQVQRNEAVMLMLGNMDNNSFLLGQYMQNEKEQIYVQNLVMQVQVHTDPTEEFSFSVDNSEGVFQGSTSSEFTIPLTVLDEMRNGLEVQAAFFIYSNLHELLPVENMLSYGFWDTEGCRSITSTANATVCACSHLTSFAVLMDISGSSGNILDKVHQVALDVITYIGCIVSIICLALAIFTFSYFRQLWCDRNTIHRNLCISLLAAELLFIIGIDQTINKVRENVTRIPALIVGIAASVQPSGYGTEYYCWLRSDTNFIWSFIAPVCAVIVVNIVCLVIALKVVFSVQSGATKMTEETTVDIVSPEGKAIRGWLKGSVMLLCLLGITWLFGLLYINNSFIAFAYIFTIFNSLQGLFIFVFHCLMNEKVQKAFAKFVRRSSSCPQCMKDAMENYGPTPSTYTSSTSAQTQVTRSKMDKPRDGLLAKQTDSQSATVPMCETSRRTSSNTKPSNSGFISSTRKKLGIGSDKVKSKKQPRTQSTSLHDSADRTNASKEVADVEACDKETRGIGDGKSDATLIAVDAAGDKTAADIVIHASEENSNGDCNRRSEADVSAINVDVTS</sequence>
<dbReference type="PROSITE" id="PS50041">
    <property type="entry name" value="C_TYPE_LECTIN_2"/>
    <property type="match status" value="1"/>
</dbReference>